<gene>
    <name evidence="2" type="ORF">DPMN_163141</name>
</gene>
<organism evidence="2 3">
    <name type="scientific">Dreissena polymorpha</name>
    <name type="common">Zebra mussel</name>
    <name type="synonym">Mytilus polymorpha</name>
    <dbReference type="NCBI Taxonomy" id="45954"/>
    <lineage>
        <taxon>Eukaryota</taxon>
        <taxon>Metazoa</taxon>
        <taxon>Spiralia</taxon>
        <taxon>Lophotrochozoa</taxon>
        <taxon>Mollusca</taxon>
        <taxon>Bivalvia</taxon>
        <taxon>Autobranchia</taxon>
        <taxon>Heteroconchia</taxon>
        <taxon>Euheterodonta</taxon>
        <taxon>Imparidentia</taxon>
        <taxon>Neoheterodontei</taxon>
        <taxon>Myida</taxon>
        <taxon>Dreissenoidea</taxon>
        <taxon>Dreissenidae</taxon>
        <taxon>Dreissena</taxon>
    </lineage>
</organism>
<dbReference type="SUPFAM" id="SSF56436">
    <property type="entry name" value="C-type lectin-like"/>
    <property type="match status" value="4"/>
</dbReference>
<dbReference type="InterPro" id="IPR050111">
    <property type="entry name" value="C-type_lectin/snaclec_domain"/>
</dbReference>
<comment type="caution">
    <text evidence="2">The sequence shown here is derived from an EMBL/GenBank/DDBJ whole genome shotgun (WGS) entry which is preliminary data.</text>
</comment>
<evidence type="ECO:0000313" key="2">
    <source>
        <dbReference type="EMBL" id="KAH3785058.1"/>
    </source>
</evidence>
<dbReference type="PROSITE" id="PS50041">
    <property type="entry name" value="C_TYPE_LECTIN_2"/>
    <property type="match status" value="4"/>
</dbReference>
<protein>
    <recommendedName>
        <fullName evidence="1">C-type lectin domain-containing protein</fullName>
    </recommendedName>
</protein>
<dbReference type="CDD" id="cd00037">
    <property type="entry name" value="CLECT"/>
    <property type="match status" value="3"/>
</dbReference>
<dbReference type="InterPro" id="IPR016186">
    <property type="entry name" value="C-type_lectin-like/link_sf"/>
</dbReference>
<feature type="domain" description="C-type lectin" evidence="1">
    <location>
        <begin position="462"/>
        <end position="597"/>
    </location>
</feature>
<dbReference type="Pfam" id="PF00059">
    <property type="entry name" value="Lectin_C"/>
    <property type="match status" value="4"/>
</dbReference>
<dbReference type="AlphaFoldDB" id="A0A9D4IUX4"/>
<evidence type="ECO:0000313" key="3">
    <source>
        <dbReference type="Proteomes" id="UP000828390"/>
    </source>
</evidence>
<reference evidence="2" key="1">
    <citation type="journal article" date="2019" name="bioRxiv">
        <title>The Genome of the Zebra Mussel, Dreissena polymorpha: A Resource for Invasive Species Research.</title>
        <authorList>
            <person name="McCartney M.A."/>
            <person name="Auch B."/>
            <person name="Kono T."/>
            <person name="Mallez S."/>
            <person name="Zhang Y."/>
            <person name="Obille A."/>
            <person name="Becker A."/>
            <person name="Abrahante J.E."/>
            <person name="Garbe J."/>
            <person name="Badalamenti J.P."/>
            <person name="Herman A."/>
            <person name="Mangelson H."/>
            <person name="Liachko I."/>
            <person name="Sullivan S."/>
            <person name="Sone E.D."/>
            <person name="Koren S."/>
            <person name="Silverstein K.A.T."/>
            <person name="Beckman K.B."/>
            <person name="Gohl D.M."/>
        </authorList>
    </citation>
    <scope>NUCLEOTIDE SEQUENCE</scope>
    <source>
        <strain evidence="2">Duluth1</strain>
        <tissue evidence="2">Whole animal</tissue>
    </source>
</reference>
<proteinExistence type="predicted"/>
<feature type="domain" description="C-type lectin" evidence="1">
    <location>
        <begin position="52"/>
        <end position="165"/>
    </location>
</feature>
<feature type="domain" description="C-type lectin" evidence="1">
    <location>
        <begin position="184"/>
        <end position="313"/>
    </location>
</feature>
<reference evidence="2" key="2">
    <citation type="submission" date="2020-11" db="EMBL/GenBank/DDBJ databases">
        <authorList>
            <person name="McCartney M.A."/>
            <person name="Auch B."/>
            <person name="Kono T."/>
            <person name="Mallez S."/>
            <person name="Becker A."/>
            <person name="Gohl D.M."/>
            <person name="Silverstein K.A.T."/>
            <person name="Koren S."/>
            <person name="Bechman K.B."/>
            <person name="Herman A."/>
            <person name="Abrahante J.E."/>
            <person name="Garbe J."/>
        </authorList>
    </citation>
    <scope>NUCLEOTIDE SEQUENCE</scope>
    <source>
        <strain evidence="2">Duluth1</strain>
        <tissue evidence="2">Whole animal</tissue>
    </source>
</reference>
<dbReference type="Gene3D" id="3.10.100.10">
    <property type="entry name" value="Mannose-Binding Protein A, subunit A"/>
    <property type="match status" value="4"/>
</dbReference>
<name>A0A9D4IUX4_DREPO</name>
<dbReference type="PANTHER" id="PTHR22803">
    <property type="entry name" value="MANNOSE, PHOSPHOLIPASE, LECTIN RECEPTOR RELATED"/>
    <property type="match status" value="1"/>
</dbReference>
<accession>A0A9D4IUX4</accession>
<feature type="domain" description="C-type lectin" evidence="1">
    <location>
        <begin position="331"/>
        <end position="446"/>
    </location>
</feature>
<dbReference type="Proteomes" id="UP000828390">
    <property type="component" value="Unassembled WGS sequence"/>
</dbReference>
<dbReference type="InterPro" id="IPR016187">
    <property type="entry name" value="CTDL_fold"/>
</dbReference>
<sequence>MKKEKMNLAVIRSSVAILGLCLAFMTLFLSQCEGRGSIYSINISCPDGFMQAVNSCYYFNTDQLLTWDQARTECSLRNADLTVIGNRDQLNWLNTQTEEYSTDGWWIGLKYMGSTFDWVQYGGDKTLIDWRNEPDDYDNQDCDAINEFGKFSDEYCRSKLGFICSYPIQPGDECPTNEQTWLFASASCFFISPLLNSSLYLNWTDAKTYCANLIPSKSTQLMALKSYDDLLSLQSLLSTYNKNVLLPWWTGLNDQQTEGEYRWVDGTLANGSLINWDLAPSADRSQHQDCGVMYQDGSIDDVTCDKRAHYICGMSAFQGYVDLGCGSWLRGGTSCYLLGKGNLVTWTDARDSCARAGAHLLKVDSFNEKAWLEGQYIGSYGFWTGLNKPQGGSSWVWQDNTQAADTYVKWNSEPNNNAGKEDCVEIHRDGLYNDLDCNAKAAFICEYPLPYGTPCVTGWFQCQQSCYYLSPANYSLTVTWFEAYQRCQDLLAGLGPDGNSLQSNRLAVNSGDEAACVNTQLQTLPVGAPGYWTDLSDLAVKGIWQYSSATDNPPDMSLINWAKEPNNVNGNESCAVIYDGGFYNDVNCVQQFYYICERTATTVSSSASVLHSSWTGAKLFVGLVMCIHTWNTHRNVSPLA</sequence>
<evidence type="ECO:0000259" key="1">
    <source>
        <dbReference type="PROSITE" id="PS50041"/>
    </source>
</evidence>
<keyword evidence="3" id="KW-1185">Reference proteome</keyword>
<dbReference type="EMBL" id="JAIWYP010000008">
    <property type="protein sequence ID" value="KAH3785058.1"/>
    <property type="molecule type" value="Genomic_DNA"/>
</dbReference>
<dbReference type="SMART" id="SM00034">
    <property type="entry name" value="CLECT"/>
    <property type="match status" value="4"/>
</dbReference>
<dbReference type="InterPro" id="IPR001304">
    <property type="entry name" value="C-type_lectin-like"/>
</dbReference>